<evidence type="ECO:0000313" key="2">
    <source>
        <dbReference type="Proteomes" id="UP000183410"/>
    </source>
</evidence>
<accession>A0A1I1ZSS4</accession>
<dbReference type="AlphaFoldDB" id="A0A1I1ZSS4"/>
<dbReference type="SUPFAM" id="SSF49764">
    <property type="entry name" value="HSP20-like chaperones"/>
    <property type="match status" value="1"/>
</dbReference>
<dbReference type="InterPro" id="IPR008978">
    <property type="entry name" value="HSP20-like_chaperone"/>
</dbReference>
<organism evidence="1 2">
    <name type="scientific">Paenibacillus algorifonticola</name>
    <dbReference type="NCBI Taxonomy" id="684063"/>
    <lineage>
        <taxon>Bacteria</taxon>
        <taxon>Bacillati</taxon>
        <taxon>Bacillota</taxon>
        <taxon>Bacilli</taxon>
        <taxon>Bacillales</taxon>
        <taxon>Paenibacillaceae</taxon>
        <taxon>Paenibacillus</taxon>
    </lineage>
</organism>
<reference evidence="2" key="1">
    <citation type="submission" date="2016-10" db="EMBL/GenBank/DDBJ databases">
        <authorList>
            <person name="Varghese N."/>
            <person name="Submissions S."/>
        </authorList>
    </citation>
    <scope>NUCLEOTIDE SEQUENCE [LARGE SCALE GENOMIC DNA]</scope>
    <source>
        <strain evidence="2">CGMCC 1.10223</strain>
    </source>
</reference>
<protein>
    <recommendedName>
        <fullName evidence="3">Molecular chaperone IbpA, HSP20 family</fullName>
    </recommendedName>
</protein>
<dbReference type="RefSeq" id="WP_046229872.1">
    <property type="nucleotide sequence ID" value="NZ_FONN01000002.1"/>
</dbReference>
<dbReference type="Proteomes" id="UP000183410">
    <property type="component" value="Unassembled WGS sequence"/>
</dbReference>
<keyword evidence="2" id="KW-1185">Reference proteome</keyword>
<sequence>MDSKWDELERWVEGQKLPKGFDVLREPDWVEQFVRKMMTKALPEAAGAIAEQASPYSFSQSEQFLIVKYPLPAHVRSEELRLWVKEDRLRVEGLPGNRKEMIKLPVGVRPRVCRAIVKDGELRVKLRKRPVGRKYYEADIRW</sequence>
<dbReference type="EMBL" id="FONN01000002">
    <property type="protein sequence ID" value="SFE34707.1"/>
    <property type="molecule type" value="Genomic_DNA"/>
</dbReference>
<dbReference type="OrthoDB" id="2678548at2"/>
<dbReference type="CDD" id="cd00298">
    <property type="entry name" value="ACD_sHsps_p23-like"/>
    <property type="match status" value="1"/>
</dbReference>
<evidence type="ECO:0008006" key="3">
    <source>
        <dbReference type="Google" id="ProtNLM"/>
    </source>
</evidence>
<proteinExistence type="predicted"/>
<evidence type="ECO:0000313" key="1">
    <source>
        <dbReference type="EMBL" id="SFE34707.1"/>
    </source>
</evidence>
<name>A0A1I1ZSS4_9BACL</name>
<gene>
    <name evidence="1" type="ORF">SAMN04487969_10263</name>
</gene>